<protein>
    <submittedName>
        <fullName evidence="1">Uncharacterized protein</fullName>
    </submittedName>
</protein>
<evidence type="ECO:0000313" key="2">
    <source>
        <dbReference type="Proteomes" id="UP000078356"/>
    </source>
</evidence>
<dbReference type="Proteomes" id="UP000078356">
    <property type="component" value="Unassembled WGS sequence"/>
</dbReference>
<organism evidence="1 2">
    <name type="scientific">Pseudomonas oryzihabitans</name>
    <dbReference type="NCBI Taxonomy" id="47885"/>
    <lineage>
        <taxon>Bacteria</taxon>
        <taxon>Pseudomonadati</taxon>
        <taxon>Pseudomonadota</taxon>
        <taxon>Gammaproteobacteria</taxon>
        <taxon>Pseudomonadales</taxon>
        <taxon>Pseudomonadaceae</taxon>
        <taxon>Pseudomonas</taxon>
    </lineage>
</organism>
<name>A0A178LKH0_9PSED</name>
<proteinExistence type="predicted"/>
<reference evidence="1 2" key="1">
    <citation type="submission" date="2016-04" db="EMBL/GenBank/DDBJ databases">
        <title>Draft Genome Sequences of Staphylococcus capitis Strain H36, S. capitis Strain H65, S. cohnii Strain H62, S. hominis Strain H69, Mycobacterium iranicum Strain H39, Plantibacter sp. Strain H53, Pseudomonas oryzihabitans Strain H72, and Microbacterium sp. Strain H83, isolated from residential settings.</title>
        <authorList>
            <person name="Lymperopoulou D."/>
            <person name="Adams R.I."/>
            <person name="Lindow S."/>
            <person name="Coil D.A."/>
            <person name="Jospin G."/>
            <person name="Eisen J.A."/>
        </authorList>
    </citation>
    <scope>NUCLEOTIDE SEQUENCE [LARGE SCALE GENOMIC DNA]</scope>
    <source>
        <strain evidence="1 2">H72</strain>
    </source>
</reference>
<dbReference type="AlphaFoldDB" id="A0A178LKH0"/>
<evidence type="ECO:0000313" key="1">
    <source>
        <dbReference type="EMBL" id="OAN31138.1"/>
    </source>
</evidence>
<accession>A0A178LKH0</accession>
<dbReference type="EMBL" id="LWCR01000006">
    <property type="protein sequence ID" value="OAN31138.1"/>
    <property type="molecule type" value="Genomic_DNA"/>
</dbReference>
<sequence length="89" mass="9879">MSKHGLAIAEALYDMAGRSVEVASAVTTLLERERATLIDTLVRNGSLESEAKSAVDEFFLDHKNYLAKACDVLKLRERQLNKARKSAQD</sequence>
<comment type="caution">
    <text evidence="1">The sequence shown here is derived from an EMBL/GenBank/DDBJ whole genome shotgun (WGS) entry which is preliminary data.</text>
</comment>
<gene>
    <name evidence="1" type="ORF">A4V15_14110</name>
</gene>